<dbReference type="Pfam" id="PF00331">
    <property type="entry name" value="Glyco_hydro_10"/>
    <property type="match status" value="1"/>
</dbReference>
<dbReference type="EMBL" id="BTCL01000007">
    <property type="protein sequence ID" value="GMK45446.1"/>
    <property type="molecule type" value="Genomic_DNA"/>
</dbReference>
<keyword evidence="7 8" id="KW-0624">Polysaccharide degradation</keyword>
<dbReference type="PROSITE" id="PS51760">
    <property type="entry name" value="GH10_2"/>
    <property type="match status" value="1"/>
</dbReference>
<feature type="domain" description="GH10" evidence="9">
    <location>
        <begin position="7"/>
        <end position="336"/>
    </location>
</feature>
<keyword evidence="5 8" id="KW-0119">Carbohydrate metabolism</keyword>
<reference evidence="10 11" key="1">
    <citation type="submission" date="2023-05" db="EMBL/GenBank/DDBJ databases">
        <title>Draft genome of Paenibacillus sp. CCS26.</title>
        <authorList>
            <person name="Akita H."/>
            <person name="Shinto Y."/>
            <person name="Kimura Z."/>
        </authorList>
    </citation>
    <scope>NUCLEOTIDE SEQUENCE [LARGE SCALE GENOMIC DNA]</scope>
    <source>
        <strain evidence="10 11">CCS26</strain>
    </source>
</reference>
<proteinExistence type="inferred from homology"/>
<evidence type="ECO:0000256" key="5">
    <source>
        <dbReference type="ARBA" id="ARBA00023277"/>
    </source>
</evidence>
<dbReference type="Proteomes" id="UP001285921">
    <property type="component" value="Unassembled WGS sequence"/>
</dbReference>
<keyword evidence="6 8" id="KW-0326">Glycosidase</keyword>
<dbReference type="PANTHER" id="PTHR31490">
    <property type="entry name" value="GLYCOSYL HYDROLASE"/>
    <property type="match status" value="1"/>
</dbReference>
<name>A0ABQ6NK41_9BACL</name>
<keyword evidence="11" id="KW-1185">Reference proteome</keyword>
<evidence type="ECO:0000256" key="7">
    <source>
        <dbReference type="ARBA" id="ARBA00023326"/>
    </source>
</evidence>
<comment type="pathway">
    <text evidence="2">Glycan degradation; xylan degradation.</text>
</comment>
<comment type="caution">
    <text evidence="10">The sequence shown here is derived from an EMBL/GenBank/DDBJ whole genome shotgun (WGS) entry which is preliminary data.</text>
</comment>
<dbReference type="InterPro" id="IPR044846">
    <property type="entry name" value="GH10"/>
</dbReference>
<evidence type="ECO:0000256" key="1">
    <source>
        <dbReference type="ARBA" id="ARBA00000681"/>
    </source>
</evidence>
<dbReference type="RefSeq" id="WP_317980176.1">
    <property type="nucleotide sequence ID" value="NZ_BTCL01000007.1"/>
</dbReference>
<comment type="similarity">
    <text evidence="8">Belongs to the glycosyl hydrolase 10 (cellulase F) family.</text>
</comment>
<dbReference type="InterPro" id="IPR001000">
    <property type="entry name" value="GH10_dom"/>
</dbReference>
<accession>A0ABQ6NK41</accession>
<evidence type="ECO:0000256" key="8">
    <source>
        <dbReference type="RuleBase" id="RU361174"/>
    </source>
</evidence>
<dbReference type="InterPro" id="IPR017853">
    <property type="entry name" value="GH"/>
</dbReference>
<dbReference type="PANTHER" id="PTHR31490:SF90">
    <property type="entry name" value="ENDO-1,4-BETA-XYLANASE A"/>
    <property type="match status" value="1"/>
</dbReference>
<evidence type="ECO:0000313" key="11">
    <source>
        <dbReference type="Proteomes" id="UP001285921"/>
    </source>
</evidence>
<keyword evidence="4 8" id="KW-0378">Hydrolase</keyword>
<dbReference type="SUPFAM" id="SSF51445">
    <property type="entry name" value="(Trans)glycosidases"/>
    <property type="match status" value="1"/>
</dbReference>
<evidence type="ECO:0000256" key="2">
    <source>
        <dbReference type="ARBA" id="ARBA00004851"/>
    </source>
</evidence>
<evidence type="ECO:0000259" key="9">
    <source>
        <dbReference type="PROSITE" id="PS51760"/>
    </source>
</evidence>
<evidence type="ECO:0000256" key="3">
    <source>
        <dbReference type="ARBA" id="ARBA00022651"/>
    </source>
</evidence>
<dbReference type="PRINTS" id="PR00134">
    <property type="entry name" value="GLHYDRLASE10"/>
</dbReference>
<dbReference type="Gene3D" id="3.20.20.80">
    <property type="entry name" value="Glycosidases"/>
    <property type="match status" value="1"/>
</dbReference>
<protein>
    <recommendedName>
        <fullName evidence="8">Beta-xylanase</fullName>
        <ecNumber evidence="8">3.2.1.8</ecNumber>
    </recommendedName>
</protein>
<dbReference type="EC" id="3.2.1.8" evidence="8"/>
<organism evidence="10 11">
    <name type="scientific">Paenibacillus glycanilyticus</name>
    <dbReference type="NCBI Taxonomy" id="126569"/>
    <lineage>
        <taxon>Bacteria</taxon>
        <taxon>Bacillati</taxon>
        <taxon>Bacillota</taxon>
        <taxon>Bacilli</taxon>
        <taxon>Bacillales</taxon>
        <taxon>Paenibacillaceae</taxon>
        <taxon>Paenibacillus</taxon>
    </lineage>
</organism>
<evidence type="ECO:0000256" key="4">
    <source>
        <dbReference type="ARBA" id="ARBA00022801"/>
    </source>
</evidence>
<sequence>MESTVNKRDKQSLADAFQNDFLIGAAVNHRTIVSQNELLNQHYNSVTAENEMKFESLHPKEQLYTFERADKIAGFARENGMKLRGHTLVWHNQTPDWVFEDGHGGIAGRELLLARMKSHIETVVNRYKDTIYCWDVVNEAVTDDGEESLRPSKWLHGIGQDYIEQAFRFAHEADPNALLFYNDYNECNPGKREKIYSLVKALLENGAPIHGIGLQAHWNLFDPSLDLIREAIERYASLGLKLQITEMDVSMFAFDDRRTDLKAPTADMIRLQEERYKQFFGLFREYKDVLTSVTFWGAADDYTWLDHFPVRGRKNWPLLFDTEQRPKEVVKEIIGQ</sequence>
<gene>
    <name evidence="10" type="ORF">PghCCS26_25740</name>
</gene>
<evidence type="ECO:0000313" key="10">
    <source>
        <dbReference type="EMBL" id="GMK45446.1"/>
    </source>
</evidence>
<keyword evidence="3" id="KW-0858">Xylan degradation</keyword>
<evidence type="ECO:0000256" key="6">
    <source>
        <dbReference type="ARBA" id="ARBA00023295"/>
    </source>
</evidence>
<comment type="catalytic activity">
    <reaction evidence="1 8">
        <text>Endohydrolysis of (1-&gt;4)-beta-D-xylosidic linkages in xylans.</text>
        <dbReference type="EC" id="3.2.1.8"/>
    </reaction>
</comment>
<dbReference type="SMART" id="SM00633">
    <property type="entry name" value="Glyco_10"/>
    <property type="match status" value="1"/>
</dbReference>